<dbReference type="GO" id="GO:0070072">
    <property type="term" value="P:vacuolar proton-transporting V-type ATPase complex assembly"/>
    <property type="evidence" value="ECO:0007669"/>
    <property type="project" value="InterPro"/>
</dbReference>
<comment type="caution">
    <text evidence="5">The sequence shown here is derived from an EMBL/GenBank/DDBJ whole genome shotgun (WGS) entry which is preliminary data.</text>
</comment>
<proteinExistence type="inferred from homology"/>
<evidence type="ECO:0000313" key="6">
    <source>
        <dbReference type="Proteomes" id="UP000236291"/>
    </source>
</evidence>
<evidence type="ECO:0000313" key="5">
    <source>
        <dbReference type="EMBL" id="PNY10034.1"/>
    </source>
</evidence>
<sequence>MEEDRRKDDEDNKLALQFMDSLHNYLSLTHSLSSTLRQGWLELASAKHSMGTSRVNTSVLDLKSHSASTTLKITENDDGTQPQFTLQKWVSSEHESTKLEDKNEHPQDSDTKSSATEATLTKNLTGLADNDEVRKERDKSLSVFGVLISPKLRATQLSFEKALETLIDIANMRSSVLNSFTQLHKEEIASLIETGSYSKEVRRIACAVRLTIALTKKLTASVISSFLDHVLTPGSEPHAKLSVYLPKEDDHEMEVDAATSAIQTPTTKHLLPKIEILCYLLVLLFLIDQKKYNEAKACSSASVACHELTGDLAEIRGNLLALHRIATLRNDELGQETLLNLLLHNYLHYNLYDQAEKLRSKAPRFEAHSNQQFCRYLYYLGKIRTIQLEYTDAVSPAGCLSRKAIINKGKKELGVEEVTIESRRVLGDVIRTSLHNISISYSRISLADVAKKLKLDSPNPVAESIVSKAIRDGTIDATLDHANGWMVSKETGDIYSTSEPQLAFNSRIAFCLNMHNETVRALRFPPNTQRKRKC</sequence>
<gene>
    <name evidence="5" type="ORF">L195_g006600</name>
</gene>
<name>A0A2K3P409_TRIPR</name>
<accession>A0A2K3P409</accession>
<evidence type="ECO:0000256" key="1">
    <source>
        <dbReference type="ARBA" id="ARBA00007912"/>
    </source>
</evidence>
<feature type="compositionally biased region" description="Basic and acidic residues" evidence="3">
    <location>
        <begin position="91"/>
        <end position="111"/>
    </location>
</feature>
<evidence type="ECO:0000256" key="2">
    <source>
        <dbReference type="ARBA" id="ARBA00022942"/>
    </source>
</evidence>
<reference evidence="5 6" key="1">
    <citation type="journal article" date="2014" name="Am. J. Bot.">
        <title>Genome assembly and annotation for red clover (Trifolium pratense; Fabaceae).</title>
        <authorList>
            <person name="Istvanek J."/>
            <person name="Jaros M."/>
            <person name="Krenek A."/>
            <person name="Repkova J."/>
        </authorList>
    </citation>
    <scope>NUCLEOTIDE SEQUENCE [LARGE SCALE GENOMIC DNA]</scope>
    <source>
        <strain evidence="6">cv. Tatra</strain>
        <tissue evidence="5">Young leaves</tissue>
    </source>
</reference>
<dbReference type="Pfam" id="PF01399">
    <property type="entry name" value="PCI"/>
    <property type="match status" value="1"/>
</dbReference>
<dbReference type="SMART" id="SM00753">
    <property type="entry name" value="PAM"/>
    <property type="match status" value="1"/>
</dbReference>
<dbReference type="GO" id="GO:0008541">
    <property type="term" value="C:proteasome regulatory particle, lid subcomplex"/>
    <property type="evidence" value="ECO:0007669"/>
    <property type="project" value="TreeGrafter"/>
</dbReference>
<comment type="similarity">
    <text evidence="1">Belongs to the proteasome subunit S3 family.</text>
</comment>
<keyword evidence="2 5" id="KW-0647">Proteasome</keyword>
<organism evidence="5 6">
    <name type="scientific">Trifolium pratense</name>
    <name type="common">Red clover</name>
    <dbReference type="NCBI Taxonomy" id="57577"/>
    <lineage>
        <taxon>Eukaryota</taxon>
        <taxon>Viridiplantae</taxon>
        <taxon>Streptophyta</taxon>
        <taxon>Embryophyta</taxon>
        <taxon>Tracheophyta</taxon>
        <taxon>Spermatophyta</taxon>
        <taxon>Magnoliopsida</taxon>
        <taxon>eudicotyledons</taxon>
        <taxon>Gunneridae</taxon>
        <taxon>Pentapetalae</taxon>
        <taxon>rosids</taxon>
        <taxon>fabids</taxon>
        <taxon>Fabales</taxon>
        <taxon>Fabaceae</taxon>
        <taxon>Papilionoideae</taxon>
        <taxon>50 kb inversion clade</taxon>
        <taxon>NPAAA clade</taxon>
        <taxon>Hologalegina</taxon>
        <taxon>IRL clade</taxon>
        <taxon>Trifolieae</taxon>
        <taxon>Trifolium</taxon>
    </lineage>
</organism>
<dbReference type="STRING" id="57577.A0A2K3P409"/>
<dbReference type="SMART" id="SM00088">
    <property type="entry name" value="PINT"/>
    <property type="match status" value="1"/>
</dbReference>
<dbReference type="Proteomes" id="UP000236291">
    <property type="component" value="Unassembled WGS sequence"/>
</dbReference>
<dbReference type="InterPro" id="IPR013586">
    <property type="entry name" value="PSMD3_C"/>
</dbReference>
<feature type="domain" description="PCI" evidence="4">
    <location>
        <begin position="420"/>
        <end position="511"/>
    </location>
</feature>
<dbReference type="InterPro" id="IPR040357">
    <property type="entry name" value="Vma22/CCDC115"/>
</dbReference>
<dbReference type="AlphaFoldDB" id="A0A2K3P409"/>
<dbReference type="InterPro" id="IPR000717">
    <property type="entry name" value="PCI_dom"/>
</dbReference>
<dbReference type="Pfam" id="PF08375">
    <property type="entry name" value="Rpn3_C"/>
    <property type="match status" value="1"/>
</dbReference>
<feature type="region of interest" description="Disordered" evidence="3">
    <location>
        <begin position="89"/>
        <end position="123"/>
    </location>
</feature>
<dbReference type="GO" id="GO:0006511">
    <property type="term" value="P:ubiquitin-dependent protein catabolic process"/>
    <property type="evidence" value="ECO:0007669"/>
    <property type="project" value="TreeGrafter"/>
</dbReference>
<dbReference type="Pfam" id="PF21730">
    <property type="entry name" value="Vma22_CCDC115"/>
    <property type="match status" value="1"/>
</dbReference>
<feature type="compositionally biased region" description="Polar residues" evidence="3">
    <location>
        <begin position="112"/>
        <end position="123"/>
    </location>
</feature>
<evidence type="ECO:0000256" key="3">
    <source>
        <dbReference type="SAM" id="MobiDB-lite"/>
    </source>
</evidence>
<dbReference type="EMBL" id="ASHM01003547">
    <property type="protein sequence ID" value="PNY10034.1"/>
    <property type="molecule type" value="Genomic_DNA"/>
</dbReference>
<dbReference type="PANTHER" id="PTHR10758">
    <property type="entry name" value="26S PROTEASOME NON-ATPASE REGULATORY SUBUNIT 3/COP9 SIGNALOSOME COMPLEX SUBUNIT 3"/>
    <property type="match status" value="1"/>
</dbReference>
<protein>
    <submittedName>
        <fullName evidence="5">Putative 26S proteasome non-ATPase regulatory subunit 3-like protein</fullName>
    </submittedName>
</protein>
<evidence type="ECO:0000259" key="4">
    <source>
        <dbReference type="SMART" id="SM00088"/>
    </source>
</evidence>
<reference evidence="5 6" key="2">
    <citation type="journal article" date="2017" name="Front. Plant Sci.">
        <title>Gene Classification and Mining of Molecular Markers Useful in Red Clover (Trifolium pratense) Breeding.</title>
        <authorList>
            <person name="Istvanek J."/>
            <person name="Dluhosova J."/>
            <person name="Dluhos P."/>
            <person name="Patkova L."/>
            <person name="Nedelnik J."/>
            <person name="Repkova J."/>
        </authorList>
    </citation>
    <scope>NUCLEOTIDE SEQUENCE [LARGE SCALE GENOMIC DNA]</scope>
    <source>
        <strain evidence="6">cv. Tatra</strain>
        <tissue evidence="5">Young leaves</tissue>
    </source>
</reference>
<dbReference type="GO" id="GO:0030234">
    <property type="term" value="F:enzyme regulator activity"/>
    <property type="evidence" value="ECO:0007669"/>
    <property type="project" value="InterPro"/>
</dbReference>
<dbReference type="ExpressionAtlas" id="A0A2K3P409">
    <property type="expression patterns" value="baseline"/>
</dbReference>
<dbReference type="InterPro" id="IPR057985">
    <property type="entry name" value="TPR_PSMD3_N"/>
</dbReference>
<dbReference type="PANTHER" id="PTHR10758:SF2">
    <property type="entry name" value="26S PROTEASOME NON-ATPASE REGULATORY SUBUNIT 3"/>
    <property type="match status" value="1"/>
</dbReference>
<dbReference type="GO" id="GO:0042176">
    <property type="term" value="P:regulation of protein catabolic process"/>
    <property type="evidence" value="ECO:0007669"/>
    <property type="project" value="InterPro"/>
</dbReference>
<dbReference type="Gene3D" id="1.25.40.570">
    <property type="match status" value="1"/>
</dbReference>
<dbReference type="SUPFAM" id="SSF46785">
    <property type="entry name" value="Winged helix' DNA-binding domain"/>
    <property type="match status" value="1"/>
</dbReference>
<dbReference type="InterPro" id="IPR036390">
    <property type="entry name" value="WH_DNA-bd_sf"/>
</dbReference>
<dbReference type="InterPro" id="IPR050756">
    <property type="entry name" value="CSN3"/>
</dbReference>
<dbReference type="Pfam" id="PF25573">
    <property type="entry name" value="TPR_PSMD3_N"/>
    <property type="match status" value="2"/>
</dbReference>